<comment type="similarity">
    <text evidence="2 9">Belongs to the membrane-bound acyltransferase family.</text>
</comment>
<comment type="caution">
    <text evidence="11">The sequence shown here is derived from an EMBL/GenBank/DDBJ whole genome shotgun (WGS) entry which is preliminary data.</text>
</comment>
<feature type="transmembrane region" description="Helical" evidence="10">
    <location>
        <begin position="150"/>
        <end position="168"/>
    </location>
</feature>
<feature type="transmembrane region" description="Helical" evidence="10">
    <location>
        <begin position="53"/>
        <end position="71"/>
    </location>
</feature>
<dbReference type="Pfam" id="PF03062">
    <property type="entry name" value="MBOAT"/>
    <property type="match status" value="1"/>
</dbReference>
<dbReference type="GO" id="GO:0005886">
    <property type="term" value="C:plasma membrane"/>
    <property type="evidence" value="ECO:0007669"/>
    <property type="project" value="UniProtKB-SubCell"/>
</dbReference>
<dbReference type="InterPro" id="IPR024194">
    <property type="entry name" value="Ac/AlaTfrase_AlgI/DltB"/>
</dbReference>
<keyword evidence="6 10" id="KW-1133">Transmembrane helix</keyword>
<dbReference type="RefSeq" id="WP_163298425.1">
    <property type="nucleotide sequence ID" value="NZ_JAAGRR010000045.1"/>
</dbReference>
<feature type="transmembrane region" description="Helical" evidence="10">
    <location>
        <begin position="117"/>
        <end position="138"/>
    </location>
</feature>
<gene>
    <name evidence="11" type="ORF">G3N55_05420</name>
</gene>
<dbReference type="PANTHER" id="PTHR13285">
    <property type="entry name" value="ACYLTRANSFERASE"/>
    <property type="match status" value="1"/>
</dbReference>
<dbReference type="AlphaFoldDB" id="A0A6N9TLX0"/>
<feature type="transmembrane region" description="Helical" evidence="10">
    <location>
        <begin position="180"/>
        <end position="200"/>
    </location>
</feature>
<reference evidence="11 12" key="1">
    <citation type="submission" date="2020-02" db="EMBL/GenBank/DDBJ databases">
        <title>Comparative genomics of sulfur disproportionating microorganisms.</title>
        <authorList>
            <person name="Ward L.M."/>
            <person name="Bertran E."/>
            <person name="Johnston D.T."/>
        </authorList>
    </citation>
    <scope>NUCLEOTIDE SEQUENCE [LARGE SCALE GENOMIC DNA]</scope>
    <source>
        <strain evidence="11 12">DSM 100025</strain>
    </source>
</reference>
<evidence type="ECO:0000256" key="10">
    <source>
        <dbReference type="SAM" id="Phobius"/>
    </source>
</evidence>
<dbReference type="Proteomes" id="UP000469346">
    <property type="component" value="Unassembled WGS sequence"/>
</dbReference>
<accession>A0A6N9TLX0</accession>
<evidence type="ECO:0000256" key="2">
    <source>
        <dbReference type="ARBA" id="ARBA00010323"/>
    </source>
</evidence>
<evidence type="ECO:0000256" key="4">
    <source>
        <dbReference type="ARBA" id="ARBA00022679"/>
    </source>
</evidence>
<evidence type="ECO:0000256" key="6">
    <source>
        <dbReference type="ARBA" id="ARBA00022989"/>
    </source>
</evidence>
<evidence type="ECO:0000256" key="9">
    <source>
        <dbReference type="PIRNR" id="PIRNR016636"/>
    </source>
</evidence>
<keyword evidence="3 9" id="KW-1003">Cell membrane</keyword>
<feature type="transmembrane region" description="Helical" evidence="10">
    <location>
        <begin position="30"/>
        <end position="47"/>
    </location>
</feature>
<dbReference type="InterPro" id="IPR028362">
    <property type="entry name" value="AlgI"/>
</dbReference>
<evidence type="ECO:0000256" key="1">
    <source>
        <dbReference type="ARBA" id="ARBA00004651"/>
    </source>
</evidence>
<feature type="transmembrane region" description="Helical" evidence="10">
    <location>
        <begin position="463"/>
        <end position="487"/>
    </location>
</feature>
<evidence type="ECO:0000313" key="11">
    <source>
        <dbReference type="EMBL" id="NDY42281.1"/>
    </source>
</evidence>
<dbReference type="InterPro" id="IPR004299">
    <property type="entry name" value="MBOAT_fam"/>
</dbReference>
<keyword evidence="4 9" id="KW-0808">Transferase</keyword>
<keyword evidence="12" id="KW-1185">Reference proteome</keyword>
<feature type="transmembrane region" description="Helical" evidence="10">
    <location>
        <begin position="311"/>
        <end position="337"/>
    </location>
</feature>
<evidence type="ECO:0000313" key="12">
    <source>
        <dbReference type="Proteomes" id="UP000469346"/>
    </source>
</evidence>
<keyword evidence="8 9" id="KW-0012">Acyltransferase</keyword>
<name>A0A6N9TLX0_DISTH</name>
<feature type="transmembrane region" description="Helical" evidence="10">
    <location>
        <begin position="6"/>
        <end position="23"/>
    </location>
</feature>
<dbReference type="PIRSF" id="PIRSF500217">
    <property type="entry name" value="AlgI"/>
    <property type="match status" value="1"/>
</dbReference>
<protein>
    <submittedName>
        <fullName evidence="11">MBOAT family protein</fullName>
    </submittedName>
</protein>
<organism evidence="11 12">
    <name type="scientific">Dissulfurirhabdus thermomarina</name>
    <dbReference type="NCBI Taxonomy" id="1765737"/>
    <lineage>
        <taxon>Bacteria</taxon>
        <taxon>Deltaproteobacteria</taxon>
        <taxon>Dissulfurirhabdaceae</taxon>
        <taxon>Dissulfurirhabdus</taxon>
    </lineage>
</organism>
<keyword evidence="7 9" id="KW-0472">Membrane</keyword>
<keyword evidence="5 10" id="KW-0812">Transmembrane</keyword>
<proteinExistence type="inferred from homology"/>
<feature type="transmembrane region" description="Helical" evidence="10">
    <location>
        <begin position="78"/>
        <end position="97"/>
    </location>
</feature>
<evidence type="ECO:0000256" key="5">
    <source>
        <dbReference type="ARBA" id="ARBA00022692"/>
    </source>
</evidence>
<dbReference type="InterPro" id="IPR051085">
    <property type="entry name" value="MB_O-acyltransferase"/>
</dbReference>
<evidence type="ECO:0000256" key="3">
    <source>
        <dbReference type="ARBA" id="ARBA00022475"/>
    </source>
</evidence>
<feature type="transmembrane region" description="Helical" evidence="10">
    <location>
        <begin position="357"/>
        <end position="375"/>
    </location>
</feature>
<dbReference type="GO" id="GO:0042121">
    <property type="term" value="P:alginic acid biosynthetic process"/>
    <property type="evidence" value="ECO:0007669"/>
    <property type="project" value="InterPro"/>
</dbReference>
<sequence length="489" mass="55375">MLFNTYEFIFAFLPAVLAGYFLLGRLRLTLAARLYLLAASLFFYAYWNPVYLVLILSSILVNYLVCLGFWRGVGRRKALLVAGLVFNLGLLGVFKYTDMAIGTANGLFGLHLPLQHLTLPLAISFFTFQQIAAVVDTYRGTTRPCALHDYALFVSFFPQLIAGPIVHYTEMVPQFRRLRAFVFSNRNVAIGAGFFLMGLFKKAIIADGIAAYVGPVFGALSYDHLPSFIEAWGGTLAYTFQVYFDFSGYTDMAIGLGRMFNIRLPLNFDSPYKSRSIREFWRRWHITLSRFLRDYLYIPLGGSRCSFPRRLFNVMATMLLGGLWHGANWTLVLWGAFHGAMLWIQLLWSKLHRPLPGPVAWAVTFTGLAFSMVLVRAPDLATTMAVWKGMLGFNGFALPLKLLHKWGPVAAWLADHGVTFTTLAPYWRRSKEIQHLAACLVLVLAFPNSQEIFARYFRPSRLWAFAYAACAVVGILALTKVSEFLYFRF</sequence>
<dbReference type="PANTHER" id="PTHR13285:SF23">
    <property type="entry name" value="TEICHOIC ACID D-ALANYLTRANSFERASE"/>
    <property type="match status" value="1"/>
</dbReference>
<dbReference type="GO" id="GO:0016746">
    <property type="term" value="F:acyltransferase activity"/>
    <property type="evidence" value="ECO:0007669"/>
    <property type="project" value="UniProtKB-KW"/>
</dbReference>
<dbReference type="EMBL" id="JAAGRR010000045">
    <property type="protein sequence ID" value="NDY42281.1"/>
    <property type="molecule type" value="Genomic_DNA"/>
</dbReference>
<evidence type="ECO:0000256" key="8">
    <source>
        <dbReference type="ARBA" id="ARBA00023315"/>
    </source>
</evidence>
<dbReference type="PIRSF" id="PIRSF016636">
    <property type="entry name" value="AlgI_DltB"/>
    <property type="match status" value="1"/>
</dbReference>
<evidence type="ECO:0000256" key="7">
    <source>
        <dbReference type="ARBA" id="ARBA00023136"/>
    </source>
</evidence>
<comment type="subcellular location">
    <subcellularLocation>
        <location evidence="1">Cell membrane</location>
        <topology evidence="1">Multi-pass membrane protein</topology>
    </subcellularLocation>
</comment>